<dbReference type="Proteomes" id="UP000662986">
    <property type="component" value="Plasmid unnamed5"/>
</dbReference>
<proteinExistence type="predicted"/>
<accession>A0A974ZR47</accession>
<name>A0A974ZR47_9NOCA</name>
<reference evidence="4 5" key="2">
    <citation type="journal article" date="2022" name="Arch. Microbiol.">
        <title>Rhodococcus pseudokoreensis sp. nov. isolated from the rhizosphere of young M26 apple rootstocks.</title>
        <authorList>
            <person name="Kampfer P."/>
            <person name="Glaeser S.P."/>
            <person name="Blom J."/>
            <person name="Wolf J."/>
            <person name="Benning S."/>
            <person name="Schloter M."/>
            <person name="Neumann-Schaal M."/>
        </authorList>
    </citation>
    <scope>NUCLEOTIDE SEQUENCE [LARGE SCALE GENOMIC DNA]</scope>
    <source>
        <strain evidence="4 5">R79</strain>
    </source>
</reference>
<dbReference type="EMBL" id="CP070614">
    <property type="protein sequence ID" value="QSE87141.1"/>
    <property type="molecule type" value="Genomic_DNA"/>
</dbReference>
<keyword evidence="4" id="KW-0614">Plasmid</keyword>
<keyword evidence="4" id="KW-0966">Cell projection</keyword>
<feature type="region of interest" description="Disordered" evidence="1">
    <location>
        <begin position="15"/>
        <end position="37"/>
    </location>
</feature>
<keyword evidence="4" id="KW-0969">Cilium</keyword>
<organism evidence="4 5">
    <name type="scientific">Rhodococcus pseudokoreensis</name>
    <dbReference type="NCBI Taxonomy" id="2811421"/>
    <lineage>
        <taxon>Bacteria</taxon>
        <taxon>Bacillati</taxon>
        <taxon>Actinomycetota</taxon>
        <taxon>Actinomycetes</taxon>
        <taxon>Mycobacteriales</taxon>
        <taxon>Nocardiaceae</taxon>
        <taxon>Rhodococcus</taxon>
    </lineage>
</organism>
<gene>
    <name evidence="4" type="ORF">JWS13_00035</name>
</gene>
<dbReference type="CDD" id="cd11614">
    <property type="entry name" value="SAF_CpaB_FlgA_like"/>
    <property type="match status" value="1"/>
</dbReference>
<keyword evidence="5" id="KW-1185">Reference proteome</keyword>
<feature type="domain" description="SAF" evidence="3">
    <location>
        <begin position="74"/>
        <end position="137"/>
    </location>
</feature>
<evidence type="ECO:0000313" key="5">
    <source>
        <dbReference type="Proteomes" id="UP000662986"/>
    </source>
</evidence>
<dbReference type="SMART" id="SM00858">
    <property type="entry name" value="SAF"/>
    <property type="match status" value="1"/>
</dbReference>
<sequence>MGITTKIKDRALSKAIGEEQDTTRNGTAKPDADFTATSRTKVRRRPAFLAAGIALCVVFVVGAVVLVNGLRHVTEVLVVSNGISQGEKITSDDLTTVQINSDANVSSIPIEQKNAVIGKSAAVTLPAGTVLNPNAITEAVIPGKGLTVVGITASYAKLPAQPLQPGDMVRVVDTPRDQDDAPVQGPIATKAQVVSTKEIPETGEITVDVIVPDAEGSWVSARAATGRVSIVLDSSEK</sequence>
<evidence type="ECO:0000256" key="1">
    <source>
        <dbReference type="SAM" id="MobiDB-lite"/>
    </source>
</evidence>
<dbReference type="InterPro" id="IPR013974">
    <property type="entry name" value="SAF"/>
</dbReference>
<geneLocation type="plasmid" evidence="4 5">
    <name>unnamed5</name>
</geneLocation>
<evidence type="ECO:0000256" key="2">
    <source>
        <dbReference type="SAM" id="Phobius"/>
    </source>
</evidence>
<keyword evidence="2" id="KW-0472">Membrane</keyword>
<dbReference type="Gene3D" id="3.90.1210.10">
    <property type="entry name" value="Antifreeze-like/N-acetylneuraminic acid synthase C-terminal domain"/>
    <property type="match status" value="1"/>
</dbReference>
<keyword evidence="2" id="KW-0812">Transmembrane</keyword>
<evidence type="ECO:0000313" key="4">
    <source>
        <dbReference type="EMBL" id="QSE87141.1"/>
    </source>
</evidence>
<keyword evidence="4" id="KW-0282">Flagellum</keyword>
<reference evidence="4 5" key="1">
    <citation type="journal article" date="2021" name="Microbiol. Resour. Announc.">
        <title>Complete Genome Sequences of Two Rhodococcus sp. Strains with Large and Linear Chromosomes, Isolated from Apple Rhizosphere.</title>
        <authorList>
            <person name="Benning S."/>
            <person name="Brugnone N."/>
            <person name="Siani R."/>
            <person name="Kublik S."/>
            <person name="Schloter M."/>
            <person name="Rad V."/>
        </authorList>
    </citation>
    <scope>NUCLEOTIDE SEQUENCE [LARGE SCALE GENOMIC DNA]</scope>
    <source>
        <strain evidence="4 5">R79</strain>
    </source>
</reference>
<dbReference type="Pfam" id="PF08666">
    <property type="entry name" value="SAF"/>
    <property type="match status" value="1"/>
</dbReference>
<feature type="transmembrane region" description="Helical" evidence="2">
    <location>
        <begin position="47"/>
        <end position="67"/>
    </location>
</feature>
<keyword evidence="2" id="KW-1133">Transmembrane helix</keyword>
<dbReference type="RefSeq" id="WP_206003879.1">
    <property type="nucleotide sequence ID" value="NZ_CP070614.1"/>
</dbReference>
<evidence type="ECO:0000259" key="3">
    <source>
        <dbReference type="SMART" id="SM00858"/>
    </source>
</evidence>
<protein>
    <submittedName>
        <fullName evidence="4">Flagella basal body P-ring formation protein FlgA</fullName>
    </submittedName>
</protein>